<dbReference type="Gene3D" id="3.50.4.10">
    <property type="entry name" value="Hepatocyte Growth Factor"/>
    <property type="match status" value="2"/>
</dbReference>
<accession>A0A9Q0N4H7</accession>
<protein>
    <submittedName>
        <fullName evidence="3">Glucan endo-1,3-beta-glucosidase</fullName>
    </submittedName>
</protein>
<dbReference type="InterPro" id="IPR037176">
    <property type="entry name" value="Osmotin/thaumatin-like_sf"/>
</dbReference>
<dbReference type="PROSITE" id="PS51367">
    <property type="entry name" value="THAUMATIN_2"/>
    <property type="match status" value="1"/>
</dbReference>
<dbReference type="SMART" id="SM00205">
    <property type="entry name" value="THN"/>
    <property type="match status" value="1"/>
</dbReference>
<sequence>MHSALSSLLLTTTFTSFQIDWNANNSALWCAFDDNDLTNAQTKSEDCAKKCASTPKCTHFTWTDYNSGTCWMKTNRVSKSDAFAKYDQNAACGIVSNSDRRVDWTRGDSAVDCAFSGNDFSNALTKPQNCAEKCASTPKCTHYTWTDFNGGTCWMKTNNVSKSEAFPKSDQNALCGVFDLSGGRSITFNNRCNYPIWMSPFPTVGNGIQRMEKNARTTYTIPDSGWKGRFWPKTECDNNGQNCAVGQSIPPCPSNGCQPPAETKVEFFFPPIQGRDAVWYDISLVDGYSLPMEIIPDKQERSCIVTNCKMQLDACPTNENSVGDLRVMRNGKPVQCLSPCKKWNYPPPYGMGKPEQIEPGLHFCCPTPPISPKQCSTGIVTNTQYVHLIHDKCPTAYSYAYDDLAGLHNCPNPTSFVINIC</sequence>
<dbReference type="AlphaFoldDB" id="A0A9Q0N4H7"/>
<organism evidence="3 4">
    <name type="scientific">Pseudolycoriella hygida</name>
    <dbReference type="NCBI Taxonomy" id="35572"/>
    <lineage>
        <taxon>Eukaryota</taxon>
        <taxon>Metazoa</taxon>
        <taxon>Ecdysozoa</taxon>
        <taxon>Arthropoda</taxon>
        <taxon>Hexapoda</taxon>
        <taxon>Insecta</taxon>
        <taxon>Pterygota</taxon>
        <taxon>Neoptera</taxon>
        <taxon>Endopterygota</taxon>
        <taxon>Diptera</taxon>
        <taxon>Nematocera</taxon>
        <taxon>Sciaroidea</taxon>
        <taxon>Sciaridae</taxon>
        <taxon>Pseudolycoriella</taxon>
    </lineage>
</organism>
<keyword evidence="4" id="KW-1185">Reference proteome</keyword>
<evidence type="ECO:0000256" key="1">
    <source>
        <dbReference type="SAM" id="SignalP"/>
    </source>
</evidence>
<proteinExistence type="predicted"/>
<feature type="domain" description="Apple" evidence="2">
    <location>
        <begin position="32"/>
        <end position="73"/>
    </location>
</feature>
<gene>
    <name evidence="3" type="primary">TLP_3</name>
    <name evidence="3" type="ORF">Bhyg_08363</name>
</gene>
<dbReference type="Pfam" id="PF00314">
    <property type="entry name" value="Thaumatin"/>
    <property type="match status" value="1"/>
</dbReference>
<feature type="signal peptide" evidence="1">
    <location>
        <begin position="1"/>
        <end position="16"/>
    </location>
</feature>
<dbReference type="OrthoDB" id="430315at2759"/>
<evidence type="ECO:0000259" key="2">
    <source>
        <dbReference type="Pfam" id="PF14295"/>
    </source>
</evidence>
<dbReference type="PANTHER" id="PTHR31048">
    <property type="entry name" value="OS03G0233200 PROTEIN"/>
    <property type="match status" value="1"/>
</dbReference>
<dbReference type="SUPFAM" id="SSF49870">
    <property type="entry name" value="Osmotin, thaumatin-like protein"/>
    <property type="match status" value="1"/>
</dbReference>
<dbReference type="InterPro" id="IPR003609">
    <property type="entry name" value="Pan_app"/>
</dbReference>
<feature type="chain" id="PRO_5040456826" evidence="1">
    <location>
        <begin position="17"/>
        <end position="421"/>
    </location>
</feature>
<name>A0A9Q0N4H7_9DIPT</name>
<dbReference type="Pfam" id="PF14295">
    <property type="entry name" value="PAN_4"/>
    <property type="match status" value="2"/>
</dbReference>
<dbReference type="EMBL" id="WJQU01000002">
    <property type="protein sequence ID" value="KAJ6643402.1"/>
    <property type="molecule type" value="Genomic_DNA"/>
</dbReference>
<keyword evidence="1" id="KW-0732">Signal</keyword>
<evidence type="ECO:0000313" key="3">
    <source>
        <dbReference type="EMBL" id="KAJ6643402.1"/>
    </source>
</evidence>
<dbReference type="PRINTS" id="PR00347">
    <property type="entry name" value="THAUMATIN"/>
</dbReference>
<evidence type="ECO:0000313" key="4">
    <source>
        <dbReference type="Proteomes" id="UP001151699"/>
    </source>
</evidence>
<reference evidence="3" key="1">
    <citation type="submission" date="2022-07" db="EMBL/GenBank/DDBJ databases">
        <authorList>
            <person name="Trinca V."/>
            <person name="Uliana J.V.C."/>
            <person name="Torres T.T."/>
            <person name="Ward R.J."/>
            <person name="Monesi N."/>
        </authorList>
    </citation>
    <scope>NUCLEOTIDE SEQUENCE</scope>
    <source>
        <strain evidence="3">HSMRA1968</strain>
        <tissue evidence="3">Whole embryos</tissue>
    </source>
</reference>
<feature type="domain" description="Apple" evidence="2">
    <location>
        <begin position="116"/>
        <end position="156"/>
    </location>
</feature>
<dbReference type="InterPro" id="IPR001938">
    <property type="entry name" value="Thaumatin"/>
</dbReference>
<comment type="caution">
    <text evidence="3">The sequence shown here is derived from an EMBL/GenBank/DDBJ whole genome shotgun (WGS) entry which is preliminary data.</text>
</comment>
<dbReference type="Gene3D" id="2.60.110.10">
    <property type="entry name" value="Thaumatin"/>
    <property type="match status" value="1"/>
</dbReference>
<dbReference type="Proteomes" id="UP001151699">
    <property type="component" value="Chromosome B"/>
</dbReference>